<comment type="caution">
    <text evidence="13">The sequence shown here is derived from an EMBL/GenBank/DDBJ whole genome shotgun (WGS) entry which is preliminary data.</text>
</comment>
<evidence type="ECO:0000256" key="11">
    <source>
        <dbReference type="SAM" id="MobiDB-lite"/>
    </source>
</evidence>
<keyword evidence="5" id="KW-0677">Repeat</keyword>
<feature type="disulfide bond" evidence="10">
    <location>
        <begin position="144"/>
        <end position="153"/>
    </location>
</feature>
<dbReference type="AlphaFoldDB" id="A0A9Q1BTX4"/>
<evidence type="ECO:0000256" key="9">
    <source>
        <dbReference type="ARBA" id="ARBA00023292"/>
    </source>
</evidence>
<dbReference type="SMART" id="SM00180">
    <property type="entry name" value="EGF_Lam"/>
    <property type="match status" value="6"/>
</dbReference>
<keyword evidence="2" id="KW-0964">Secreted</keyword>
<feature type="domain" description="Laminin EGF-like" evidence="12">
    <location>
        <begin position="123"/>
        <end position="168"/>
    </location>
</feature>
<evidence type="ECO:0000256" key="6">
    <source>
        <dbReference type="ARBA" id="ARBA00022869"/>
    </source>
</evidence>
<dbReference type="PANTHER" id="PTHR10574">
    <property type="entry name" value="NETRIN/LAMININ-RELATED"/>
    <property type="match status" value="1"/>
</dbReference>
<dbReference type="CDD" id="cd00055">
    <property type="entry name" value="EGF_Lam"/>
    <property type="match status" value="6"/>
</dbReference>
<feature type="domain" description="Laminin EGF-like" evidence="12">
    <location>
        <begin position="215"/>
        <end position="260"/>
    </location>
</feature>
<feature type="compositionally biased region" description="Basic residues" evidence="11">
    <location>
        <begin position="1"/>
        <end position="11"/>
    </location>
</feature>
<evidence type="ECO:0000313" key="14">
    <source>
        <dbReference type="Proteomes" id="UP001152320"/>
    </source>
</evidence>
<evidence type="ECO:0000256" key="1">
    <source>
        <dbReference type="ARBA" id="ARBA00004302"/>
    </source>
</evidence>
<gene>
    <name evidence="13" type="ORF">HOLleu_23247</name>
</gene>
<keyword evidence="3" id="KW-0272">Extracellular matrix</keyword>
<feature type="disulfide bond" evidence="10">
    <location>
        <begin position="123"/>
        <end position="135"/>
    </location>
</feature>
<feature type="region of interest" description="Disordered" evidence="11">
    <location>
        <begin position="1"/>
        <end position="21"/>
    </location>
</feature>
<dbReference type="InterPro" id="IPR002049">
    <property type="entry name" value="LE_dom"/>
</dbReference>
<feature type="disulfide bond" evidence="10">
    <location>
        <begin position="217"/>
        <end position="234"/>
    </location>
</feature>
<evidence type="ECO:0000256" key="3">
    <source>
        <dbReference type="ARBA" id="ARBA00022530"/>
    </source>
</evidence>
<evidence type="ECO:0000256" key="8">
    <source>
        <dbReference type="ARBA" id="ARBA00023180"/>
    </source>
</evidence>
<feature type="disulfide bond" evidence="10">
    <location>
        <begin position="170"/>
        <end position="182"/>
    </location>
</feature>
<dbReference type="GO" id="GO:0009888">
    <property type="term" value="P:tissue development"/>
    <property type="evidence" value="ECO:0007669"/>
    <property type="project" value="TreeGrafter"/>
</dbReference>
<dbReference type="Gene3D" id="2.10.25.10">
    <property type="entry name" value="Laminin"/>
    <property type="match status" value="6"/>
</dbReference>
<feature type="disulfide bond" evidence="10">
    <location>
        <begin position="341"/>
        <end position="350"/>
    </location>
</feature>
<accession>A0A9Q1BTX4</accession>
<reference evidence="13" key="1">
    <citation type="submission" date="2021-10" db="EMBL/GenBank/DDBJ databases">
        <title>Tropical sea cucumber genome reveals ecological adaptation and Cuvierian tubules defense mechanism.</title>
        <authorList>
            <person name="Chen T."/>
        </authorList>
    </citation>
    <scope>NUCLEOTIDE SEQUENCE</scope>
    <source>
        <strain evidence="13">Nanhai2018</strain>
        <tissue evidence="13">Muscle</tissue>
    </source>
</reference>
<sequence length="581" mass="63234">MERVHMVNRMRKTSDDPKGSRSLKNRAIRFGAFGVTKIPRNILPINEGGSGRYIETVIVIGEVLGVEPVMWTQDSAAAETSIKAAGVTNAKKGTTVTPDVMTCCFIFRTIASPSDPYSKYKECACSPDGVTDDVCDKSTGTCLCKDNFAGSYCDRCATGYFGYPNCDAECGCDTRGSQYEGCSENGLCYCQTGFSGAKCDRCADGYYRYPDCLACDCSRSGSRSIVCDEQNGQCTCRDGYQGRTCDMCAEGFYNYPNCEECNCNPAGVVERSGRPTGRCGQTQGACTCKANVVGRACDSCAPLYFNLARSNPDGCEACNCFVAGTVSGLAHCDQVSGQCLCKPAVDGRRCEECKDGYYRLEAGNAFGCVECGCDVGGSISNVCDKNTGQCLCRPRVTGRACSGPAQLHFFPSLHQIRFEIESGFTPNGRRPRIGYDYKVFPDFSYLGYAVMSSIQVIAMNRLSFCQNLSRCKDGTILIWVSSEFENVLTVQELNVETVPEDPRPIPVLFWVEVKGHLGLPKVKKQNSQEFPGLSPGVTKGQKVKFPNNSQDCSLERLWSNISALAMLPCSEDVAGFTFMRE</sequence>
<dbReference type="Proteomes" id="UP001152320">
    <property type="component" value="Chromosome 11"/>
</dbReference>
<feature type="domain" description="Laminin EGF-like" evidence="12">
    <location>
        <begin position="170"/>
        <end position="214"/>
    </location>
</feature>
<evidence type="ECO:0000256" key="10">
    <source>
        <dbReference type="PROSITE-ProRule" id="PRU00460"/>
    </source>
</evidence>
<dbReference type="PANTHER" id="PTHR10574:SF406">
    <property type="entry name" value="LAMININ SUBUNIT ALPHA 5"/>
    <property type="match status" value="1"/>
</dbReference>
<feature type="disulfide bond" evidence="10">
    <location>
        <begin position="288"/>
        <end position="297"/>
    </location>
</feature>
<dbReference type="FunFam" id="2.10.25.10:FF:000011">
    <property type="entry name" value="Cadherin EGF LAG seven-pass G-type receptor"/>
    <property type="match status" value="1"/>
</dbReference>
<dbReference type="GO" id="GO:0007411">
    <property type="term" value="P:axon guidance"/>
    <property type="evidence" value="ECO:0007669"/>
    <property type="project" value="TreeGrafter"/>
</dbReference>
<evidence type="ECO:0000313" key="13">
    <source>
        <dbReference type="EMBL" id="KAJ8033108.1"/>
    </source>
</evidence>
<feature type="disulfide bond" evidence="10">
    <location>
        <begin position="190"/>
        <end position="199"/>
    </location>
</feature>
<feature type="domain" description="Laminin EGF-like" evidence="12">
    <location>
        <begin position="261"/>
        <end position="317"/>
    </location>
</feature>
<evidence type="ECO:0000256" key="4">
    <source>
        <dbReference type="ARBA" id="ARBA00022729"/>
    </source>
</evidence>
<dbReference type="EMBL" id="JAIZAY010000011">
    <property type="protein sequence ID" value="KAJ8033108.1"/>
    <property type="molecule type" value="Genomic_DNA"/>
</dbReference>
<dbReference type="PROSITE" id="PS01248">
    <property type="entry name" value="EGF_LAM_1"/>
    <property type="match status" value="2"/>
</dbReference>
<protein>
    <submittedName>
        <fullName evidence="13">Laminin subunit alpha</fullName>
    </submittedName>
</protein>
<dbReference type="FunFam" id="2.10.25.10:FF:000090">
    <property type="entry name" value="laminin subunit alpha"/>
    <property type="match status" value="1"/>
</dbReference>
<dbReference type="GO" id="GO:0005201">
    <property type="term" value="F:extracellular matrix structural constituent"/>
    <property type="evidence" value="ECO:0007669"/>
    <property type="project" value="TreeGrafter"/>
</dbReference>
<dbReference type="InterPro" id="IPR000742">
    <property type="entry name" value="EGF"/>
</dbReference>
<evidence type="ECO:0000256" key="2">
    <source>
        <dbReference type="ARBA" id="ARBA00022525"/>
    </source>
</evidence>
<keyword evidence="7 10" id="KW-1015">Disulfide bond</keyword>
<evidence type="ECO:0000256" key="7">
    <source>
        <dbReference type="ARBA" id="ARBA00023157"/>
    </source>
</evidence>
<dbReference type="GO" id="GO:0009887">
    <property type="term" value="P:animal organ morphogenesis"/>
    <property type="evidence" value="ECO:0007669"/>
    <property type="project" value="TreeGrafter"/>
</dbReference>
<dbReference type="InterPro" id="IPR050440">
    <property type="entry name" value="Laminin/Netrin_ECM"/>
</dbReference>
<evidence type="ECO:0000256" key="5">
    <source>
        <dbReference type="ARBA" id="ARBA00022737"/>
    </source>
</evidence>
<organism evidence="13 14">
    <name type="scientific">Holothuria leucospilota</name>
    <name type="common">Black long sea cucumber</name>
    <name type="synonym">Mertensiothuria leucospilota</name>
    <dbReference type="NCBI Taxonomy" id="206669"/>
    <lineage>
        <taxon>Eukaryota</taxon>
        <taxon>Metazoa</taxon>
        <taxon>Echinodermata</taxon>
        <taxon>Eleutherozoa</taxon>
        <taxon>Echinozoa</taxon>
        <taxon>Holothuroidea</taxon>
        <taxon>Aspidochirotacea</taxon>
        <taxon>Aspidochirotida</taxon>
        <taxon>Holothuriidae</taxon>
        <taxon>Holothuria</taxon>
    </lineage>
</organism>
<comment type="subcellular location">
    <subcellularLocation>
        <location evidence="1">Secreted</location>
        <location evidence="1">Extracellular space</location>
        <location evidence="1">Extracellular matrix</location>
        <location evidence="1">Basement membrane</location>
    </subcellularLocation>
</comment>
<dbReference type="FunFam" id="2.10.25.10:FF:000388">
    <property type="entry name" value="Laminin subunit alpha"/>
    <property type="match status" value="1"/>
</dbReference>
<keyword evidence="9 10" id="KW-0424">Laminin EGF-like domain</keyword>
<dbReference type="OrthoDB" id="18487at2759"/>
<comment type="caution">
    <text evidence="10">Lacks conserved residue(s) required for the propagation of feature annotation.</text>
</comment>
<dbReference type="FunFam" id="2.10.25.10:FF:000034">
    <property type="entry name" value="Laminin subunit alpha 3"/>
    <property type="match status" value="2"/>
</dbReference>
<feature type="domain" description="Laminin EGF-like" evidence="12">
    <location>
        <begin position="318"/>
        <end position="370"/>
    </location>
</feature>
<keyword evidence="14" id="KW-1185">Reference proteome</keyword>
<dbReference type="SUPFAM" id="SSF57196">
    <property type="entry name" value="EGF/Laminin"/>
    <property type="match status" value="6"/>
</dbReference>
<evidence type="ECO:0000259" key="12">
    <source>
        <dbReference type="PROSITE" id="PS50027"/>
    </source>
</evidence>
<keyword evidence="4" id="KW-0732">Signal</keyword>
<feature type="disulfide bond" evidence="10">
    <location>
        <begin position="236"/>
        <end position="245"/>
    </location>
</feature>
<dbReference type="Pfam" id="PF00053">
    <property type="entry name" value="EGF_laminin"/>
    <property type="match status" value="5"/>
</dbReference>
<dbReference type="PRINTS" id="PR00011">
    <property type="entry name" value="EGFLAMININ"/>
</dbReference>
<dbReference type="GO" id="GO:0005604">
    <property type="term" value="C:basement membrane"/>
    <property type="evidence" value="ECO:0007669"/>
    <property type="project" value="UniProtKB-SubCell"/>
</dbReference>
<feature type="disulfide bond" evidence="10">
    <location>
        <begin position="215"/>
        <end position="227"/>
    </location>
</feature>
<proteinExistence type="predicted"/>
<feature type="disulfide bond" evidence="10">
    <location>
        <begin position="125"/>
        <end position="142"/>
    </location>
</feature>
<name>A0A9Q1BTX4_HOLLE</name>
<dbReference type="SMART" id="SM00181">
    <property type="entry name" value="EGF"/>
    <property type="match status" value="4"/>
</dbReference>
<keyword evidence="6" id="KW-0084">Basement membrane</keyword>
<keyword evidence="8" id="KW-0325">Glycoprotein</keyword>
<dbReference type="PROSITE" id="PS50027">
    <property type="entry name" value="EGF_LAM_2"/>
    <property type="match status" value="5"/>
</dbReference>